<reference evidence="7" key="1">
    <citation type="submission" date="2012-07" db="EMBL/GenBank/DDBJ databases">
        <title>Genome of the Chinese tree shrew, a rising model animal genetically related to primates.</title>
        <authorList>
            <person name="Zhang G."/>
            <person name="Fan Y."/>
            <person name="Yao Y."/>
            <person name="Huang Z."/>
        </authorList>
    </citation>
    <scope>NUCLEOTIDE SEQUENCE [LARGE SCALE GENOMIC DNA]</scope>
</reference>
<keyword evidence="5" id="KW-0732">Signal</keyword>
<dbReference type="InterPro" id="IPR000096">
    <property type="entry name" value="Serum_amyloid_A"/>
</dbReference>
<evidence type="ECO:0000313" key="7">
    <source>
        <dbReference type="Proteomes" id="UP000011518"/>
    </source>
</evidence>
<evidence type="ECO:0000256" key="4">
    <source>
        <dbReference type="SAM" id="MobiDB-lite"/>
    </source>
</evidence>
<evidence type="ECO:0000256" key="3">
    <source>
        <dbReference type="ARBA" id="ARBA00022850"/>
    </source>
</evidence>
<dbReference type="InParanoid" id="L9L6Y4"/>
<feature type="region of interest" description="Disordered" evidence="4">
    <location>
        <begin position="188"/>
        <end position="223"/>
    </location>
</feature>
<dbReference type="Pfam" id="PF00277">
    <property type="entry name" value="SAA"/>
    <property type="match status" value="1"/>
</dbReference>
<evidence type="ECO:0000256" key="5">
    <source>
        <dbReference type="SAM" id="SignalP"/>
    </source>
</evidence>
<dbReference type="SMART" id="SM00197">
    <property type="entry name" value="SAA"/>
    <property type="match status" value="1"/>
</dbReference>
<keyword evidence="7" id="KW-1185">Reference proteome</keyword>
<dbReference type="EMBL" id="KB320485">
    <property type="protein sequence ID" value="ELW70751.1"/>
    <property type="molecule type" value="Genomic_DNA"/>
</dbReference>
<protein>
    <submittedName>
        <fullName evidence="6">Serum amyloid A-1 protein</fullName>
    </submittedName>
</protein>
<dbReference type="GO" id="GO:0006953">
    <property type="term" value="P:acute-phase response"/>
    <property type="evidence" value="ECO:0007669"/>
    <property type="project" value="UniProtKB-KW"/>
</dbReference>
<sequence length="223" mass="23800">MKLLTGLVFCSLILGVSSIFSFITEAAQGKAEGGGLSPKATRFTWCGPVLVEAGEARARGDRSQAFPAGFLQLTKEVLAPTYGVPRLQLGGTWCSQGPISGRGFVALGSAHQVEKGAELHAQGSPETRRMEPGFQVLGHVEAYSDMREANYINADKYFHARRNFDAARRGPGGAWAAEVLRGNIKGLTGHGAEDTAADQAANEWGRSGKDPNHFRPAGLPDKY</sequence>
<dbReference type="InterPro" id="IPR052464">
    <property type="entry name" value="Synovial_Prolif_Regulator"/>
</dbReference>
<dbReference type="GO" id="GO:0034364">
    <property type="term" value="C:high-density lipoprotein particle"/>
    <property type="evidence" value="ECO:0007669"/>
    <property type="project" value="UniProtKB-KW"/>
</dbReference>
<keyword evidence="3" id="KW-0345">HDL</keyword>
<gene>
    <name evidence="6" type="ORF">TREES_T100011562</name>
</gene>
<dbReference type="AlphaFoldDB" id="L9L6Y4"/>
<dbReference type="PRINTS" id="PR00306">
    <property type="entry name" value="SERUMAMYLOID"/>
</dbReference>
<name>L9L6Y4_TUPCH</name>
<proteinExistence type="inferred from homology"/>
<feature type="signal peptide" evidence="5">
    <location>
        <begin position="1"/>
        <end position="18"/>
    </location>
</feature>
<dbReference type="PANTHER" id="PTHR23424">
    <property type="entry name" value="SERUM AMYLOID A"/>
    <property type="match status" value="1"/>
</dbReference>
<dbReference type="PANTHER" id="PTHR23424:SF29">
    <property type="entry name" value="SERUM AMYLOID A PROTEIN"/>
    <property type="match status" value="1"/>
</dbReference>
<reference evidence="7" key="2">
    <citation type="journal article" date="2013" name="Nat. Commun.">
        <title>Genome of the Chinese tree shrew.</title>
        <authorList>
            <person name="Fan Y."/>
            <person name="Huang Z.Y."/>
            <person name="Cao C.C."/>
            <person name="Chen C.S."/>
            <person name="Chen Y.X."/>
            <person name="Fan D.D."/>
            <person name="He J."/>
            <person name="Hou H.L."/>
            <person name="Hu L."/>
            <person name="Hu X.T."/>
            <person name="Jiang X.T."/>
            <person name="Lai R."/>
            <person name="Lang Y.S."/>
            <person name="Liang B."/>
            <person name="Liao S.G."/>
            <person name="Mu D."/>
            <person name="Ma Y.Y."/>
            <person name="Niu Y.Y."/>
            <person name="Sun X.Q."/>
            <person name="Xia J.Q."/>
            <person name="Xiao J."/>
            <person name="Xiong Z.Q."/>
            <person name="Xu L."/>
            <person name="Yang L."/>
            <person name="Zhang Y."/>
            <person name="Zhao W."/>
            <person name="Zhao X.D."/>
            <person name="Zheng Y.T."/>
            <person name="Zhou J.M."/>
            <person name="Zhu Y.B."/>
            <person name="Zhang G.J."/>
            <person name="Wang J."/>
            <person name="Yao Y.G."/>
        </authorList>
    </citation>
    <scope>NUCLEOTIDE SEQUENCE [LARGE SCALE GENOMIC DNA]</scope>
</reference>
<dbReference type="eggNOG" id="ENOG502RTS6">
    <property type="taxonomic scope" value="Eukaryota"/>
</dbReference>
<dbReference type="Proteomes" id="UP000011518">
    <property type="component" value="Unassembled WGS sequence"/>
</dbReference>
<dbReference type="STRING" id="246437.L9L6Y4"/>
<dbReference type="FunCoup" id="L9L6Y4">
    <property type="interactions" value="67"/>
</dbReference>
<evidence type="ECO:0000313" key="6">
    <source>
        <dbReference type="EMBL" id="ELW70751.1"/>
    </source>
</evidence>
<comment type="similarity">
    <text evidence="1">Belongs to the SAA family.</text>
</comment>
<keyword evidence="2" id="KW-0011">Acute phase</keyword>
<organism evidence="6 7">
    <name type="scientific">Tupaia chinensis</name>
    <name type="common">Chinese tree shrew</name>
    <name type="synonym">Tupaia belangeri chinensis</name>
    <dbReference type="NCBI Taxonomy" id="246437"/>
    <lineage>
        <taxon>Eukaryota</taxon>
        <taxon>Metazoa</taxon>
        <taxon>Chordata</taxon>
        <taxon>Craniata</taxon>
        <taxon>Vertebrata</taxon>
        <taxon>Euteleostomi</taxon>
        <taxon>Mammalia</taxon>
        <taxon>Eutheria</taxon>
        <taxon>Euarchontoglires</taxon>
        <taxon>Scandentia</taxon>
        <taxon>Tupaiidae</taxon>
        <taxon>Tupaia</taxon>
    </lineage>
</organism>
<feature type="chain" id="PRO_5004000183" evidence="5">
    <location>
        <begin position="19"/>
        <end position="223"/>
    </location>
</feature>
<evidence type="ECO:0000256" key="2">
    <source>
        <dbReference type="ARBA" id="ARBA00022486"/>
    </source>
</evidence>
<dbReference type="Gene3D" id="1.10.132.110">
    <property type="entry name" value="Serum amyloid A protein"/>
    <property type="match status" value="1"/>
</dbReference>
<accession>L9L6Y4</accession>
<evidence type="ECO:0000256" key="1">
    <source>
        <dbReference type="ARBA" id="ARBA00007745"/>
    </source>
</evidence>